<name>A0A022RMW1_ERYGU</name>
<keyword evidence="3" id="KW-1185">Reference proteome</keyword>
<organism evidence="2 3">
    <name type="scientific">Erythranthe guttata</name>
    <name type="common">Yellow monkey flower</name>
    <name type="synonym">Mimulus guttatus</name>
    <dbReference type="NCBI Taxonomy" id="4155"/>
    <lineage>
        <taxon>Eukaryota</taxon>
        <taxon>Viridiplantae</taxon>
        <taxon>Streptophyta</taxon>
        <taxon>Embryophyta</taxon>
        <taxon>Tracheophyta</taxon>
        <taxon>Spermatophyta</taxon>
        <taxon>Magnoliopsida</taxon>
        <taxon>eudicotyledons</taxon>
        <taxon>Gunneridae</taxon>
        <taxon>Pentapetalae</taxon>
        <taxon>asterids</taxon>
        <taxon>lamiids</taxon>
        <taxon>Lamiales</taxon>
        <taxon>Phrymaceae</taxon>
        <taxon>Erythranthe</taxon>
    </lineage>
</organism>
<reference evidence="2 3" key="1">
    <citation type="journal article" date="2013" name="Proc. Natl. Acad. Sci. U.S.A.">
        <title>Fine-scale variation in meiotic recombination in Mimulus inferred from population shotgun sequencing.</title>
        <authorList>
            <person name="Hellsten U."/>
            <person name="Wright K.M."/>
            <person name="Jenkins J."/>
            <person name="Shu S."/>
            <person name="Yuan Y."/>
            <person name="Wessler S.R."/>
            <person name="Schmutz J."/>
            <person name="Willis J.H."/>
            <person name="Rokhsar D.S."/>
        </authorList>
    </citation>
    <scope>NUCLEOTIDE SEQUENCE [LARGE SCALE GENOMIC DNA]</scope>
    <source>
        <strain evidence="3">cv. DUN x IM62</strain>
    </source>
</reference>
<accession>A0A022RMW1</accession>
<evidence type="ECO:0000313" key="2">
    <source>
        <dbReference type="EMBL" id="EYU40295.1"/>
    </source>
</evidence>
<feature type="region of interest" description="Disordered" evidence="1">
    <location>
        <begin position="1"/>
        <end position="34"/>
    </location>
</feature>
<sequence length="98" mass="11693">MAHLTKEPELFSSKFPSAQSSNNPDGTKDLKDKNPQSNVIQRFAVEIWIYFRLFCISIWFPNQIYLLDIFLRESFPLVKNMSYFLYLDLIAQKRRKIK</sequence>
<feature type="compositionally biased region" description="Polar residues" evidence="1">
    <location>
        <begin position="14"/>
        <end position="25"/>
    </location>
</feature>
<gene>
    <name evidence="2" type="ORF">MIMGU_mgv1a016984mg</name>
</gene>
<dbReference type="AlphaFoldDB" id="A0A022RMW1"/>
<protein>
    <submittedName>
        <fullName evidence="2">Uncharacterized protein</fullName>
    </submittedName>
</protein>
<evidence type="ECO:0000313" key="3">
    <source>
        <dbReference type="Proteomes" id="UP000030748"/>
    </source>
</evidence>
<proteinExistence type="predicted"/>
<dbReference type="EMBL" id="KI630404">
    <property type="protein sequence ID" value="EYU40295.1"/>
    <property type="molecule type" value="Genomic_DNA"/>
</dbReference>
<dbReference type="Proteomes" id="UP000030748">
    <property type="component" value="Unassembled WGS sequence"/>
</dbReference>
<evidence type="ECO:0000256" key="1">
    <source>
        <dbReference type="SAM" id="MobiDB-lite"/>
    </source>
</evidence>